<accession>A0ACC2KWD7</accession>
<proteinExistence type="predicted"/>
<dbReference type="EMBL" id="CM056819">
    <property type="protein sequence ID" value="KAJ8625157.1"/>
    <property type="molecule type" value="Genomic_DNA"/>
</dbReference>
<dbReference type="Proteomes" id="UP001234297">
    <property type="component" value="Chromosome 11"/>
</dbReference>
<protein>
    <submittedName>
        <fullName evidence="1">Uncharacterized protein</fullName>
    </submittedName>
</protein>
<gene>
    <name evidence="1" type="ORF">MRB53_033687</name>
</gene>
<sequence>MVLLPTHPKMTVKKFKEWFDSMDKNRDGNISKEELKEALRGIGLSFVGWKTWRGMVHADLNRNGVIDPAEMDELVAYAKKRWGIIIEGA</sequence>
<evidence type="ECO:0000313" key="2">
    <source>
        <dbReference type="Proteomes" id="UP001234297"/>
    </source>
</evidence>
<reference evidence="1 2" key="1">
    <citation type="journal article" date="2022" name="Hortic Res">
        <title>A haplotype resolved chromosomal level avocado genome allows analysis of novel avocado genes.</title>
        <authorList>
            <person name="Nath O."/>
            <person name="Fletcher S.J."/>
            <person name="Hayward A."/>
            <person name="Shaw L.M."/>
            <person name="Masouleh A.K."/>
            <person name="Furtado A."/>
            <person name="Henry R.J."/>
            <person name="Mitter N."/>
        </authorList>
    </citation>
    <scope>NUCLEOTIDE SEQUENCE [LARGE SCALE GENOMIC DNA]</scope>
    <source>
        <strain evidence="2">cv. Hass</strain>
    </source>
</reference>
<organism evidence="1 2">
    <name type="scientific">Persea americana</name>
    <name type="common">Avocado</name>
    <dbReference type="NCBI Taxonomy" id="3435"/>
    <lineage>
        <taxon>Eukaryota</taxon>
        <taxon>Viridiplantae</taxon>
        <taxon>Streptophyta</taxon>
        <taxon>Embryophyta</taxon>
        <taxon>Tracheophyta</taxon>
        <taxon>Spermatophyta</taxon>
        <taxon>Magnoliopsida</taxon>
        <taxon>Magnoliidae</taxon>
        <taxon>Laurales</taxon>
        <taxon>Lauraceae</taxon>
        <taxon>Persea</taxon>
    </lineage>
</organism>
<evidence type="ECO:0000313" key="1">
    <source>
        <dbReference type="EMBL" id="KAJ8625157.1"/>
    </source>
</evidence>
<keyword evidence="2" id="KW-1185">Reference proteome</keyword>
<name>A0ACC2KWD7_PERAE</name>
<comment type="caution">
    <text evidence="1">The sequence shown here is derived from an EMBL/GenBank/DDBJ whole genome shotgun (WGS) entry which is preliminary data.</text>
</comment>